<organism evidence="1 2">
    <name type="scientific">Rhabditophanes sp. KR3021</name>
    <dbReference type="NCBI Taxonomy" id="114890"/>
    <lineage>
        <taxon>Eukaryota</taxon>
        <taxon>Metazoa</taxon>
        <taxon>Ecdysozoa</taxon>
        <taxon>Nematoda</taxon>
        <taxon>Chromadorea</taxon>
        <taxon>Rhabditida</taxon>
        <taxon>Tylenchina</taxon>
        <taxon>Panagrolaimomorpha</taxon>
        <taxon>Strongyloidoidea</taxon>
        <taxon>Alloionematidae</taxon>
        <taxon>Rhabditophanes</taxon>
    </lineage>
</organism>
<dbReference type="WBParaSite" id="RSKR_0000729900.1">
    <property type="protein sequence ID" value="RSKR_0000729900.1"/>
    <property type="gene ID" value="RSKR_0000729900"/>
</dbReference>
<proteinExistence type="predicted"/>
<evidence type="ECO:0000313" key="2">
    <source>
        <dbReference type="WBParaSite" id="RSKR_0000729900.1"/>
    </source>
</evidence>
<name>A0AC35U400_9BILA</name>
<evidence type="ECO:0000313" key="1">
    <source>
        <dbReference type="Proteomes" id="UP000095286"/>
    </source>
</evidence>
<reference evidence="2" key="1">
    <citation type="submission" date="2016-11" db="UniProtKB">
        <authorList>
            <consortium name="WormBaseParasite"/>
        </authorList>
    </citation>
    <scope>IDENTIFICATION</scope>
    <source>
        <strain evidence="2">KR3021</strain>
    </source>
</reference>
<protein>
    <submittedName>
        <fullName evidence="2">Piwi domain-containing protein</fullName>
    </submittedName>
</protein>
<sequence>MDLDLISEITDALKETSICKKLPAAKIFKNTLIGQASAFPLTISNDAKAYRYTVQVALTKNEGSFYKVLTSTNDFAVKLIGSKQTRKDTCCRAVELLIKESGDECLVYAYDGVANLITNKKVTANNNKPTDELNLQLKAENFTKECRGLIRSCDVIVKIAKCDEDFEVPIGNKDIFLNGALSHKQKLVHNCLEMITSQFAINNNMYFSNNNRTFHMSDTKFDEPISHGKILKPGVCKSVRFIDASNEDKVRPAVFLDMSKNVFYKAGNLLDIIRDMTETNDVSKLSKAKWNDVLCHLENVLITPNYRNAGESYKLKELSDADIGTLIMRKDDQAETRIVDYYQDAYKIRITETKIPAVVVKSRGQENFYPMCHMNICSGQTVPLNRMDSDASASQQSNNTVKPYIRKNEIIKHLMGLGLLNESNKIMKGFKMSLNPHAVTIKLGIRHPPILRSGKGEVFPDEKGSFGDAFRQPFYSPAKIESWALIYNREFGRDASQFLDQLMRMCSEKGMKVEKPMEVRELNGDFTSLKEAIKDLANKKIRFVMHIEPKVITSHELLKYYETKYCILTQQVTTELCKGILEKGQRQSLANVINKMNVKNGGINIICEAEKAAEKFCMSKDSNLVVGYSLSHPKCTGDPSIVGFSANFGSDPHQFIGDFFFQTGRKHEIDPVMLEDTFTNLLKKRNQNRPKDNKLPAHIIILRDGLTDVQFKTAIELELSALRRACENFEPGYKPGFVMIVVNKHHNKRFFNIEENLISTNFVTGVVIDSGCTRADYTEFYLQAHRPVIGTSKIPQYSMIVNEVDMNLDECQGLILSLAYSHQIITNSVSLPEPIYQAGELAKRGNYLFNIMRKEDQARLKMTEEGQIDLKSLNKLLTYGETNLHGQRFTA</sequence>
<accession>A0AC35U400</accession>
<dbReference type="Proteomes" id="UP000095286">
    <property type="component" value="Unplaced"/>
</dbReference>